<dbReference type="Proteomes" id="UP000460718">
    <property type="component" value="Unassembled WGS sequence"/>
</dbReference>
<organism evidence="2 17">
    <name type="scientific">Phytophthora fragariae</name>
    <dbReference type="NCBI Taxonomy" id="53985"/>
    <lineage>
        <taxon>Eukaryota</taxon>
        <taxon>Sar</taxon>
        <taxon>Stramenopiles</taxon>
        <taxon>Oomycota</taxon>
        <taxon>Peronosporomycetes</taxon>
        <taxon>Peronosporales</taxon>
        <taxon>Peronosporaceae</taxon>
        <taxon>Phytophthora</taxon>
    </lineage>
</organism>
<dbReference type="EMBL" id="QXGE01001714">
    <property type="protein sequence ID" value="KAE9289145.1"/>
    <property type="molecule type" value="Genomic_DNA"/>
</dbReference>
<dbReference type="Proteomes" id="UP000433483">
    <property type="component" value="Unassembled WGS sequence"/>
</dbReference>
<protein>
    <submittedName>
        <fullName evidence="2">Uncharacterized protein</fullName>
    </submittedName>
</protein>
<dbReference type="EMBL" id="QXGA01000144">
    <property type="protein sequence ID" value="KAE9151494.1"/>
    <property type="molecule type" value="Genomic_DNA"/>
</dbReference>
<accession>A0A6A3I5N1</accession>
<evidence type="ECO:0000313" key="3">
    <source>
        <dbReference type="EMBL" id="KAE9102494.1"/>
    </source>
</evidence>
<sequence>MSLVTTAIRTITAALETTRSFMTPKKRGTTLQQQVSKNVVPQRTGHSPGQPTDLAVGVTLGEGSIVVTGPSTETTGTTGLVNTDRVRHVEEPDIRLTSMV</sequence>
<dbReference type="EMBL" id="QXGF01002777">
    <property type="protein sequence ID" value="KAE8923430.1"/>
    <property type="molecule type" value="Genomic_DNA"/>
</dbReference>
<evidence type="ECO:0000313" key="4">
    <source>
        <dbReference type="EMBL" id="KAE9132899.1"/>
    </source>
</evidence>
<evidence type="ECO:0000313" key="5">
    <source>
        <dbReference type="EMBL" id="KAE9151494.1"/>
    </source>
</evidence>
<dbReference type="Proteomes" id="UP000488956">
    <property type="component" value="Unassembled WGS sequence"/>
</dbReference>
<evidence type="ECO:0000313" key="17">
    <source>
        <dbReference type="Proteomes" id="UP000460718"/>
    </source>
</evidence>
<gene>
    <name evidence="9" type="ORF">PF001_g20180</name>
    <name evidence="6" type="ORF">PF002_g28762</name>
    <name evidence="8" type="ORF">PF004_g12798</name>
    <name evidence="7" type="ORF">PF005_g15903</name>
    <name evidence="5" type="ORF">PF006_g4190</name>
    <name evidence="3" type="ORF">PF007_g14738</name>
    <name evidence="10" type="ORF">PF008_g8003</name>
    <name evidence="1" type="ORF">PF009_g26315</name>
    <name evidence="4" type="ORF">PF010_g3007</name>
    <name evidence="2" type="ORF">PF011_g24393</name>
</gene>
<evidence type="ECO:0000313" key="12">
    <source>
        <dbReference type="Proteomes" id="UP000433483"/>
    </source>
</evidence>
<dbReference type="EMBL" id="QXGC01000747">
    <property type="protein sequence ID" value="KAE9222401.1"/>
    <property type="molecule type" value="Genomic_DNA"/>
</dbReference>
<evidence type="ECO:0000313" key="2">
    <source>
        <dbReference type="EMBL" id="KAE8975594.1"/>
    </source>
</evidence>
<evidence type="ECO:0000313" key="6">
    <source>
        <dbReference type="EMBL" id="KAE9175562.1"/>
    </source>
</evidence>
<dbReference type="Proteomes" id="UP000440367">
    <property type="component" value="Unassembled WGS sequence"/>
</dbReference>
<evidence type="ECO:0000313" key="7">
    <source>
        <dbReference type="EMBL" id="KAE9199020.1"/>
    </source>
</evidence>
<dbReference type="Proteomes" id="UP000437068">
    <property type="component" value="Unassembled WGS sequence"/>
</dbReference>
<evidence type="ECO:0000313" key="20">
    <source>
        <dbReference type="Proteomes" id="UP000488956"/>
    </source>
</evidence>
<dbReference type="Proteomes" id="UP000486351">
    <property type="component" value="Unassembled WGS sequence"/>
</dbReference>
<dbReference type="OrthoDB" id="10333030at2759"/>
<evidence type="ECO:0000313" key="13">
    <source>
        <dbReference type="Proteomes" id="UP000437068"/>
    </source>
</evidence>
<evidence type="ECO:0000313" key="10">
    <source>
        <dbReference type="EMBL" id="KAE9347049.1"/>
    </source>
</evidence>
<evidence type="ECO:0000313" key="15">
    <source>
        <dbReference type="Proteomes" id="UP000440732"/>
    </source>
</evidence>
<dbReference type="Proteomes" id="UP000476176">
    <property type="component" value="Unassembled WGS sequence"/>
</dbReference>
<dbReference type="EMBL" id="QXFY01000350">
    <property type="protein sequence ID" value="KAE9347049.1"/>
    <property type="molecule type" value="Genomic_DNA"/>
</dbReference>
<keyword evidence="12" id="KW-1185">Reference proteome</keyword>
<dbReference type="EMBL" id="QXGB01001011">
    <property type="protein sequence ID" value="KAE9199020.1"/>
    <property type="molecule type" value="Genomic_DNA"/>
</dbReference>
<evidence type="ECO:0000313" key="16">
    <source>
        <dbReference type="Proteomes" id="UP000441208"/>
    </source>
</evidence>
<evidence type="ECO:0000313" key="9">
    <source>
        <dbReference type="EMBL" id="KAE9289145.1"/>
    </source>
</evidence>
<reference evidence="17 18" key="1">
    <citation type="submission" date="2018-09" db="EMBL/GenBank/DDBJ databases">
        <title>Genomic investigation of the strawberry pathogen Phytophthora fragariae indicates pathogenicity is determined by transcriptional variation in three key races.</title>
        <authorList>
            <person name="Adams T.M."/>
            <person name="Armitage A.D."/>
            <person name="Sobczyk M.K."/>
            <person name="Bates H.J."/>
            <person name="Dunwell J.M."/>
            <person name="Nellist C.F."/>
            <person name="Harrison R.J."/>
        </authorList>
    </citation>
    <scope>NUCLEOTIDE SEQUENCE [LARGE SCALE GENOMIC DNA]</scope>
    <source>
        <strain evidence="9 13">A4</strain>
        <strain evidence="6 14">BC-1</strain>
        <strain evidence="8 18">BC-23</strain>
        <strain evidence="7 12">NOV-27</strain>
        <strain evidence="5 15">NOV-5</strain>
        <strain evidence="3 16">NOV-71</strain>
        <strain evidence="10 19">NOV-77</strain>
        <strain evidence="1 11">NOV-9</strain>
        <strain evidence="4 20">ONT-3</strain>
        <strain evidence="2 17">SCRP245</strain>
    </source>
</reference>
<dbReference type="Proteomes" id="UP000429523">
    <property type="component" value="Unassembled WGS sequence"/>
</dbReference>
<evidence type="ECO:0000313" key="1">
    <source>
        <dbReference type="EMBL" id="KAE8923430.1"/>
    </source>
</evidence>
<dbReference type="AlphaFoldDB" id="A0A6A3I5N1"/>
<dbReference type="EMBL" id="QXGD01003648">
    <property type="protein sequence ID" value="KAE9175562.1"/>
    <property type="molecule type" value="Genomic_DNA"/>
</dbReference>
<dbReference type="EMBL" id="QXFW01002767">
    <property type="protein sequence ID" value="KAE8975594.1"/>
    <property type="molecule type" value="Genomic_DNA"/>
</dbReference>
<dbReference type="EMBL" id="QXFZ01000871">
    <property type="protein sequence ID" value="KAE9102494.1"/>
    <property type="molecule type" value="Genomic_DNA"/>
</dbReference>
<evidence type="ECO:0000313" key="11">
    <source>
        <dbReference type="Proteomes" id="UP000429523"/>
    </source>
</evidence>
<evidence type="ECO:0000313" key="14">
    <source>
        <dbReference type="Proteomes" id="UP000440367"/>
    </source>
</evidence>
<proteinExistence type="predicted"/>
<dbReference type="Proteomes" id="UP000440732">
    <property type="component" value="Unassembled WGS sequence"/>
</dbReference>
<evidence type="ECO:0000313" key="19">
    <source>
        <dbReference type="Proteomes" id="UP000486351"/>
    </source>
</evidence>
<evidence type="ECO:0000313" key="18">
    <source>
        <dbReference type="Proteomes" id="UP000476176"/>
    </source>
</evidence>
<comment type="caution">
    <text evidence="2">The sequence shown here is derived from an EMBL/GenBank/DDBJ whole genome shotgun (WGS) entry which is preliminary data.</text>
</comment>
<evidence type="ECO:0000313" key="8">
    <source>
        <dbReference type="EMBL" id="KAE9222401.1"/>
    </source>
</evidence>
<name>A0A6A3I5N1_9STRA</name>
<dbReference type="EMBL" id="QXFX01000089">
    <property type="protein sequence ID" value="KAE9132899.1"/>
    <property type="molecule type" value="Genomic_DNA"/>
</dbReference>
<dbReference type="Proteomes" id="UP000441208">
    <property type="component" value="Unassembled WGS sequence"/>
</dbReference>